<evidence type="ECO:0000256" key="5">
    <source>
        <dbReference type="ARBA" id="ARBA00022833"/>
    </source>
</evidence>
<protein>
    <recommendedName>
        <fullName evidence="9">Regulatory protein SIR2 homolog 7</fullName>
    </recommendedName>
    <alternativeName>
        <fullName evidence="8">SIR2-like protein 7</fullName>
    </alternativeName>
</protein>
<proteinExistence type="inferred from homology"/>
<feature type="region of interest" description="Disordered" evidence="11">
    <location>
        <begin position="1"/>
        <end position="24"/>
    </location>
</feature>
<evidence type="ECO:0000256" key="4">
    <source>
        <dbReference type="ARBA" id="ARBA00022723"/>
    </source>
</evidence>
<evidence type="ECO:0000256" key="8">
    <source>
        <dbReference type="ARBA" id="ARBA00041832"/>
    </source>
</evidence>
<dbReference type="PROSITE" id="PS50305">
    <property type="entry name" value="SIRTUIN"/>
    <property type="match status" value="1"/>
</dbReference>
<dbReference type="Pfam" id="PF02146">
    <property type="entry name" value="SIR2"/>
    <property type="match status" value="1"/>
</dbReference>
<dbReference type="GO" id="GO:0017136">
    <property type="term" value="F:histone deacetylase activity, NAD-dependent"/>
    <property type="evidence" value="ECO:0007669"/>
    <property type="project" value="TreeGrafter"/>
</dbReference>
<dbReference type="PANTHER" id="PTHR11085">
    <property type="entry name" value="NAD-DEPENDENT PROTEIN DEACYLASE SIRTUIN-5, MITOCHONDRIAL-RELATED"/>
    <property type="match status" value="1"/>
</dbReference>
<gene>
    <name evidence="13" type="ORF">RFI_24353</name>
</gene>
<comment type="similarity">
    <text evidence="7">Belongs to the sirtuin family. Class IV subfamily.</text>
</comment>
<comment type="caution">
    <text evidence="13">The sequence shown here is derived from an EMBL/GenBank/DDBJ whole genome shotgun (WGS) entry which is preliminary data.</text>
</comment>
<evidence type="ECO:0000256" key="11">
    <source>
        <dbReference type="SAM" id="MobiDB-lite"/>
    </source>
</evidence>
<evidence type="ECO:0000256" key="1">
    <source>
        <dbReference type="ARBA" id="ARBA00001947"/>
    </source>
</evidence>
<dbReference type="GO" id="GO:0070403">
    <property type="term" value="F:NAD+ binding"/>
    <property type="evidence" value="ECO:0007669"/>
    <property type="project" value="InterPro"/>
</dbReference>
<evidence type="ECO:0000256" key="3">
    <source>
        <dbReference type="ARBA" id="ARBA00022679"/>
    </source>
</evidence>
<reference evidence="13 14" key="1">
    <citation type="journal article" date="2013" name="Curr. Biol.">
        <title>The Genome of the Foraminiferan Reticulomyxa filosa.</title>
        <authorList>
            <person name="Glockner G."/>
            <person name="Hulsmann N."/>
            <person name="Schleicher M."/>
            <person name="Noegel A.A."/>
            <person name="Eichinger L."/>
            <person name="Gallinger C."/>
            <person name="Pawlowski J."/>
            <person name="Sierra R."/>
            <person name="Euteneuer U."/>
            <person name="Pillet L."/>
            <person name="Moustafa A."/>
            <person name="Platzer M."/>
            <person name="Groth M."/>
            <person name="Szafranski K."/>
            <person name="Schliwa M."/>
        </authorList>
    </citation>
    <scope>NUCLEOTIDE SEQUENCE [LARGE SCALE GENOMIC DNA]</scope>
</reference>
<dbReference type="InterPro" id="IPR029035">
    <property type="entry name" value="DHS-like_NAD/FAD-binding_dom"/>
</dbReference>
<comment type="caution">
    <text evidence="10">Lacks conserved residue(s) required for the propagation of feature annotation.</text>
</comment>
<name>X6MGK9_RETFI</name>
<dbReference type="Proteomes" id="UP000023152">
    <property type="component" value="Unassembled WGS sequence"/>
</dbReference>
<feature type="compositionally biased region" description="Basic and acidic residues" evidence="11">
    <location>
        <begin position="1"/>
        <end position="12"/>
    </location>
</feature>
<feature type="domain" description="Deacetylase sirtuin-type" evidence="12">
    <location>
        <begin position="25"/>
        <end position="204"/>
    </location>
</feature>
<evidence type="ECO:0000256" key="7">
    <source>
        <dbReference type="ARBA" id="ARBA00038170"/>
    </source>
</evidence>
<dbReference type="SUPFAM" id="SSF52467">
    <property type="entry name" value="DHS-like NAD/FAD-binding domain"/>
    <property type="match status" value="1"/>
</dbReference>
<evidence type="ECO:0000313" key="13">
    <source>
        <dbReference type="EMBL" id="ETO13019.1"/>
    </source>
</evidence>
<evidence type="ECO:0000259" key="12">
    <source>
        <dbReference type="PROSITE" id="PS50305"/>
    </source>
</evidence>
<feature type="binding site" evidence="10">
    <location>
        <position position="195"/>
    </location>
    <ligand>
        <name>Zn(2+)</name>
        <dbReference type="ChEBI" id="CHEBI:29105"/>
    </ligand>
</feature>
<keyword evidence="4 10" id="KW-0479">Metal-binding</keyword>
<keyword evidence="3" id="KW-0808">Transferase</keyword>
<evidence type="ECO:0000313" key="14">
    <source>
        <dbReference type="Proteomes" id="UP000023152"/>
    </source>
</evidence>
<dbReference type="InterPro" id="IPR003000">
    <property type="entry name" value="Sirtuin"/>
</dbReference>
<evidence type="ECO:0000256" key="6">
    <source>
        <dbReference type="ARBA" id="ARBA00023027"/>
    </source>
</evidence>
<dbReference type="EMBL" id="ASPP01020893">
    <property type="protein sequence ID" value="ETO13019.1"/>
    <property type="molecule type" value="Genomic_DNA"/>
</dbReference>
<comment type="cofactor">
    <cofactor evidence="1">
        <name>Zn(2+)</name>
        <dbReference type="ChEBI" id="CHEBI:29105"/>
    </cofactor>
</comment>
<dbReference type="GO" id="GO:0005634">
    <property type="term" value="C:nucleus"/>
    <property type="evidence" value="ECO:0007669"/>
    <property type="project" value="TreeGrafter"/>
</dbReference>
<dbReference type="InterPro" id="IPR026590">
    <property type="entry name" value="Ssirtuin_cat_dom"/>
</dbReference>
<evidence type="ECO:0000256" key="10">
    <source>
        <dbReference type="PROSITE-ProRule" id="PRU00236"/>
    </source>
</evidence>
<dbReference type="PANTHER" id="PTHR11085:SF1">
    <property type="entry name" value="NAD-DEPENDENT PROTEIN DEACETYLASE SIRTUIN-7"/>
    <property type="match status" value="1"/>
</dbReference>
<evidence type="ECO:0000256" key="9">
    <source>
        <dbReference type="ARBA" id="ARBA00043038"/>
    </source>
</evidence>
<dbReference type="GO" id="GO:0046872">
    <property type="term" value="F:metal ion binding"/>
    <property type="evidence" value="ECO:0007669"/>
    <property type="project" value="UniProtKB-KW"/>
</dbReference>
<dbReference type="AlphaFoldDB" id="X6MGK9"/>
<organism evidence="13 14">
    <name type="scientific">Reticulomyxa filosa</name>
    <dbReference type="NCBI Taxonomy" id="46433"/>
    <lineage>
        <taxon>Eukaryota</taxon>
        <taxon>Sar</taxon>
        <taxon>Rhizaria</taxon>
        <taxon>Retaria</taxon>
        <taxon>Foraminifera</taxon>
        <taxon>Monothalamids</taxon>
        <taxon>Reticulomyxidae</taxon>
        <taxon>Reticulomyxa</taxon>
    </lineage>
</organism>
<accession>X6MGK9</accession>
<feature type="compositionally biased region" description="Acidic residues" evidence="11">
    <location>
        <begin position="13"/>
        <end position="24"/>
    </location>
</feature>
<sequence>MSDPSDSKHEEVENNELPEEFEDAPEELGKKILKLAELMHKSKCTIFFTGLQQSTLDSVCRPTNRFFKYCLGLGEKRAGISTNTQRLPDFRGTNGLVRTGNRPPMTVMGKAESKMDSIMPTYTHCALKLLVDKGYVKGIVTSNHDGLQNKCGVASENCVDLFGNVYVERCTNKKCKQYFLRHTIVPHLRRTCETCGKKLVKKKK</sequence>
<feature type="binding site" evidence="10">
    <location>
        <position position="175"/>
    </location>
    <ligand>
        <name>Zn(2+)</name>
        <dbReference type="ChEBI" id="CHEBI:29105"/>
    </ligand>
</feature>
<dbReference type="OrthoDB" id="2919105at2759"/>
<keyword evidence="14" id="KW-1185">Reference proteome</keyword>
<keyword evidence="2" id="KW-0597">Phosphoprotein</keyword>
<feature type="binding site" evidence="10">
    <location>
        <position position="170"/>
    </location>
    <ligand>
        <name>Zn(2+)</name>
        <dbReference type="ChEBI" id="CHEBI:29105"/>
    </ligand>
</feature>
<dbReference type="InterPro" id="IPR050134">
    <property type="entry name" value="NAD-dep_sirtuin_deacylases"/>
</dbReference>
<keyword evidence="6" id="KW-0520">NAD</keyword>
<evidence type="ECO:0000256" key="2">
    <source>
        <dbReference type="ARBA" id="ARBA00022553"/>
    </source>
</evidence>
<dbReference type="Gene3D" id="3.40.50.1220">
    <property type="entry name" value="TPP-binding domain"/>
    <property type="match status" value="1"/>
</dbReference>
<dbReference type="Gene3D" id="2.20.28.200">
    <property type="match status" value="1"/>
</dbReference>
<keyword evidence="5 10" id="KW-0862">Zinc</keyword>
<feature type="binding site" evidence="10">
    <location>
        <position position="192"/>
    </location>
    <ligand>
        <name>Zn(2+)</name>
        <dbReference type="ChEBI" id="CHEBI:29105"/>
    </ligand>
</feature>